<name>A0A2T8F4U6_9ACTN</name>
<dbReference type="Pfam" id="PF02494">
    <property type="entry name" value="HYR"/>
    <property type="match status" value="2"/>
</dbReference>
<dbReference type="SUPFAM" id="SSF69304">
    <property type="entry name" value="Tricorn protease N-terminal domain"/>
    <property type="match status" value="1"/>
</dbReference>
<evidence type="ECO:0000256" key="4">
    <source>
        <dbReference type="SAM" id="SignalP"/>
    </source>
</evidence>
<feature type="chain" id="PRO_5038807713" description="HYR domain-containing protein" evidence="4">
    <location>
        <begin position="33"/>
        <end position="1738"/>
    </location>
</feature>
<dbReference type="PANTHER" id="PTHR36842">
    <property type="entry name" value="PROTEIN TOLB HOMOLOG"/>
    <property type="match status" value="1"/>
</dbReference>
<feature type="signal peptide" evidence="4">
    <location>
        <begin position="1"/>
        <end position="32"/>
    </location>
</feature>
<evidence type="ECO:0000256" key="3">
    <source>
        <dbReference type="SAM" id="MobiDB-lite"/>
    </source>
</evidence>
<protein>
    <recommendedName>
        <fullName evidence="5">HYR domain-containing protein</fullName>
    </recommendedName>
</protein>
<keyword evidence="4" id="KW-0732">Signal</keyword>
<feature type="region of interest" description="Disordered" evidence="3">
    <location>
        <begin position="442"/>
        <end position="463"/>
    </location>
</feature>
<dbReference type="InterPro" id="IPR015943">
    <property type="entry name" value="WD40/YVTN_repeat-like_dom_sf"/>
</dbReference>
<evidence type="ECO:0000259" key="5">
    <source>
        <dbReference type="PROSITE" id="PS50825"/>
    </source>
</evidence>
<accession>A0A2T8F4U6</accession>
<dbReference type="Gene3D" id="2.60.40.10">
    <property type="entry name" value="Immunoglobulins"/>
    <property type="match status" value="2"/>
</dbReference>
<keyword evidence="2" id="KW-0677">Repeat</keyword>
<evidence type="ECO:0000256" key="1">
    <source>
        <dbReference type="ARBA" id="ARBA00009820"/>
    </source>
</evidence>
<proteinExistence type="inferred from homology"/>
<dbReference type="Proteomes" id="UP000246018">
    <property type="component" value="Unassembled WGS sequence"/>
</dbReference>
<dbReference type="EMBL" id="QDGZ01000014">
    <property type="protein sequence ID" value="PVG80734.1"/>
    <property type="molecule type" value="Genomic_DNA"/>
</dbReference>
<dbReference type="InterPro" id="IPR003410">
    <property type="entry name" value="HYR_dom"/>
</dbReference>
<dbReference type="Gene3D" id="2.130.10.10">
    <property type="entry name" value="YVTN repeat-like/Quinoprotein amine dehydrogenase"/>
    <property type="match status" value="1"/>
</dbReference>
<gene>
    <name evidence="6" type="ORF">DDE18_21550</name>
</gene>
<dbReference type="Pfam" id="PF26549">
    <property type="entry name" value="Tricorn_N"/>
    <property type="match status" value="1"/>
</dbReference>
<dbReference type="Pfam" id="PF07676">
    <property type="entry name" value="PD40"/>
    <property type="match status" value="10"/>
</dbReference>
<dbReference type="InterPro" id="IPR011659">
    <property type="entry name" value="WD40"/>
</dbReference>
<feature type="domain" description="HYR" evidence="5">
    <location>
        <begin position="885"/>
        <end position="966"/>
    </location>
</feature>
<organism evidence="6 7">
    <name type="scientific">Nocardioides gansuensis</name>
    <dbReference type="NCBI Taxonomy" id="2138300"/>
    <lineage>
        <taxon>Bacteria</taxon>
        <taxon>Bacillati</taxon>
        <taxon>Actinomycetota</taxon>
        <taxon>Actinomycetes</taxon>
        <taxon>Propionibacteriales</taxon>
        <taxon>Nocardioidaceae</taxon>
        <taxon>Nocardioides</taxon>
    </lineage>
</organism>
<feature type="domain" description="HYR" evidence="5">
    <location>
        <begin position="446"/>
        <end position="526"/>
    </location>
</feature>
<dbReference type="InterPro" id="IPR013783">
    <property type="entry name" value="Ig-like_fold"/>
</dbReference>
<dbReference type="PANTHER" id="PTHR36842:SF1">
    <property type="entry name" value="PROTEIN TOLB"/>
    <property type="match status" value="1"/>
</dbReference>
<dbReference type="Gene3D" id="2.120.10.60">
    <property type="entry name" value="Tricorn protease N-terminal domain"/>
    <property type="match status" value="1"/>
</dbReference>
<comment type="caution">
    <text evidence="6">The sequence shown here is derived from an EMBL/GenBank/DDBJ whole genome shotgun (WGS) entry which is preliminary data.</text>
</comment>
<dbReference type="SUPFAM" id="SSF82171">
    <property type="entry name" value="DPP6 N-terminal domain-like"/>
    <property type="match status" value="2"/>
</dbReference>
<comment type="similarity">
    <text evidence="1">Belongs to the TolB family.</text>
</comment>
<dbReference type="InterPro" id="IPR011042">
    <property type="entry name" value="6-blade_b-propeller_TolB-like"/>
</dbReference>
<sequence>MSVRRSLRAFLALSTTLTTAVVVMAAAAPVSADSGVTLERVSVSSSGVQGDGHSVRSALSGNGRYVVFDSRATTFAPTGGGFFNVFWRDLQTGVTERVGVGVGGAVPNSQSSDPVVSDDGRYVAFWSSATNLAPGDTNGVNDAFLFDRQTAATTLLSVAADGTQANGASSMRSISADGRYALFGSAASNLVPGDTNGVVDLFLADTQQDIVTRVSVASDGSEANGQSSSADLSDDGRYVAFYSAASNLVPGDTNNGGDIFLRDLVAGTTERVSVTSSGTEVNATLFSSRVGVSAGGRYVAFQSNADSLTPNDTSSGNDIFIRDRVAGTTELVSRAFTGALSNGQSHSPSLSSDGRRVLFQSSASNLVPGDTNATVDTFVSDLDTGTTVRVSVAEDGIQQSSGTQDGVISGDGTRFLFASTAANLTAGDTNGVFDVFTGSVPAGTPTDTTPPTLTLPDPVTAAATSPEGTAVRYTALATDNEDPAPAVDCTPASSTVFPLGETTVNCVATDAAGNTSTGSFTVTVTDQDDPHVSVTSPVDGAAVAGTVDLAATATDVVGVTAVQFLVDGTLIGTADTTAPFTGSWDATNAVPGAHTIRAIARDEAGHTTTSAPVTVQVAPPDPATPLVWHSLGGTGALWVGSASSTARQIFTGDALNASWSPDRVKVAFASNRDGNYDIWIMDVATGALTNLTQTRTGFNDDPAWSPDGTRIAFTSNRDGDYEIYTLRVDGTGLRQLTNDTEPRDGFPAWSPDARRLVFTSVGDLVTVRADGTDRRVISATSNIDEAPAWSPDGTRIAYSFPSTGGSEVHTIRPDGTDDQRVTALGERVSQPTWSPDGNRIAMSVFVNNDWDVWSMNLDGTNRSNVSRQATVADLAPDWGQTPVPADTTKPVLQLPTSPVTREATSSAGAEVTYTATATDETDGSPVVVCTPPSGSVFAIGTTTVQCTATDEAGNTATGSFTATVHDTTGPIVALTSPANGATVTGNVNLAATASDAVGVSSVKFTVDGANAAIDSTAPYTGTWDATGATPGVHTVRAVATDTAGNQTASSPVTVQVPQPQASGPELVWVRAGSVTETGTGGLWAATPGGTPRRLMLRQNSSAPSWSPDRTQIAFTSTRDGNSDVWVVNVVTGATSNVTRDTRMNLFPAWSPDGQRIAYASNRDGDHEIWTIRPDGTSAQQVTRNTTDDTMPTWSPDGTQLAYMGTGGVRVISANGSGDRLLPLPSTATGQQPAWSPDGRQLALTRLRQGIHVVNLDGTGFRRIVAPSTGIAQHPTWSPDGRMIAYNHATGGGNGEVMAIDVTGGTPLNVSNFPTDGDYEPDWGQTKVTGTPEVTTCPDYGVPGVCGVTIRIPNPNPGPMPGGTVTISTGTGTNGVTLSPTTNTSSAGSSGGQTCTQQTGRIVCTIGSIPVGGTVIRVDVTPNGPGSWTPQVIWNCGCGTGGPVVVTQPPMTATQYCVGGQILFDSDAMLPLLDVFAATLDGRVQELSASSANEEAGAVWAPNRRAFAMNVGVPGRRKIFVVGLNSAGCIIGQAAVPNQPAGDNYQPDWSGDGTRLAFVSNNAGNHDIWTIGINGSQLTRLTTNPGNDRAPSFSADGSLVAFTSNRATPSGTDWDIYTVQTGTPRRETLLSTAASGYNPAGADYSPSFSRRAGTSQIVWHTNSGGNWDLWLMNSNGTNKRRVPNSTALEEKNADWAQDDTKIVYDAGEPGDADIWMMNADGTNRHRVAGTEGDDKAPSY</sequence>
<reference evidence="6 7" key="1">
    <citation type="submission" date="2018-04" db="EMBL/GenBank/DDBJ databases">
        <title>Genome of Nocardioides gansuensis WSJ-1.</title>
        <authorList>
            <person name="Wu S."/>
            <person name="Wang G."/>
        </authorList>
    </citation>
    <scope>NUCLEOTIDE SEQUENCE [LARGE SCALE GENOMIC DNA]</scope>
    <source>
        <strain evidence="6 7">WSJ-1</strain>
    </source>
</reference>
<evidence type="ECO:0000313" key="6">
    <source>
        <dbReference type="EMBL" id="PVG80734.1"/>
    </source>
</evidence>
<dbReference type="Gene3D" id="2.120.10.30">
    <property type="entry name" value="TolB, C-terminal domain"/>
    <property type="match status" value="6"/>
</dbReference>
<dbReference type="OrthoDB" id="39703at2"/>
<evidence type="ECO:0000313" key="7">
    <source>
        <dbReference type="Proteomes" id="UP000246018"/>
    </source>
</evidence>
<dbReference type="PROSITE" id="PS50825">
    <property type="entry name" value="HYR"/>
    <property type="match status" value="2"/>
</dbReference>
<evidence type="ECO:0000256" key="2">
    <source>
        <dbReference type="ARBA" id="ARBA00022737"/>
    </source>
</evidence>
<dbReference type="GO" id="GO:0005975">
    <property type="term" value="P:carbohydrate metabolic process"/>
    <property type="evidence" value="ECO:0007669"/>
    <property type="project" value="UniProtKB-ARBA"/>
</dbReference>
<dbReference type="Pfam" id="PF17957">
    <property type="entry name" value="Big_7"/>
    <property type="match status" value="2"/>
</dbReference>
<keyword evidence="7" id="KW-1185">Reference proteome</keyword>